<dbReference type="EMBL" id="CM042044">
    <property type="protein sequence ID" value="KAI3688406.1"/>
    <property type="molecule type" value="Genomic_DNA"/>
</dbReference>
<evidence type="ECO:0000313" key="2">
    <source>
        <dbReference type="Proteomes" id="UP001056120"/>
    </source>
</evidence>
<protein>
    <submittedName>
        <fullName evidence="1">Uncharacterized protein</fullName>
    </submittedName>
</protein>
<name>A0ACB8YTG2_9ASTR</name>
<dbReference type="Proteomes" id="UP001056120">
    <property type="component" value="Linkage Group LG27"/>
</dbReference>
<organism evidence="1 2">
    <name type="scientific">Smallanthus sonchifolius</name>
    <dbReference type="NCBI Taxonomy" id="185202"/>
    <lineage>
        <taxon>Eukaryota</taxon>
        <taxon>Viridiplantae</taxon>
        <taxon>Streptophyta</taxon>
        <taxon>Embryophyta</taxon>
        <taxon>Tracheophyta</taxon>
        <taxon>Spermatophyta</taxon>
        <taxon>Magnoliopsida</taxon>
        <taxon>eudicotyledons</taxon>
        <taxon>Gunneridae</taxon>
        <taxon>Pentapetalae</taxon>
        <taxon>asterids</taxon>
        <taxon>campanulids</taxon>
        <taxon>Asterales</taxon>
        <taxon>Asteraceae</taxon>
        <taxon>Asteroideae</taxon>
        <taxon>Heliantheae alliance</taxon>
        <taxon>Millerieae</taxon>
        <taxon>Smallanthus</taxon>
    </lineage>
</organism>
<evidence type="ECO:0000313" key="1">
    <source>
        <dbReference type="EMBL" id="KAI3688406.1"/>
    </source>
</evidence>
<proteinExistence type="predicted"/>
<reference evidence="2" key="1">
    <citation type="journal article" date="2022" name="Mol. Ecol. Resour.">
        <title>The genomes of chicory, endive, great burdock and yacon provide insights into Asteraceae palaeo-polyploidization history and plant inulin production.</title>
        <authorList>
            <person name="Fan W."/>
            <person name="Wang S."/>
            <person name="Wang H."/>
            <person name="Wang A."/>
            <person name="Jiang F."/>
            <person name="Liu H."/>
            <person name="Zhao H."/>
            <person name="Xu D."/>
            <person name="Zhang Y."/>
        </authorList>
    </citation>
    <scope>NUCLEOTIDE SEQUENCE [LARGE SCALE GENOMIC DNA]</scope>
    <source>
        <strain evidence="2">cv. Yunnan</strain>
    </source>
</reference>
<reference evidence="1 2" key="2">
    <citation type="journal article" date="2022" name="Mol. Ecol. Resour.">
        <title>The genomes of chicory, endive, great burdock and yacon provide insights into Asteraceae paleo-polyploidization history and plant inulin production.</title>
        <authorList>
            <person name="Fan W."/>
            <person name="Wang S."/>
            <person name="Wang H."/>
            <person name="Wang A."/>
            <person name="Jiang F."/>
            <person name="Liu H."/>
            <person name="Zhao H."/>
            <person name="Xu D."/>
            <person name="Zhang Y."/>
        </authorList>
    </citation>
    <scope>NUCLEOTIDE SEQUENCE [LARGE SCALE GENOMIC DNA]</scope>
    <source>
        <strain evidence="2">cv. Yunnan</strain>
        <tissue evidence="1">Leaves</tissue>
    </source>
</reference>
<sequence>MSCYPSCGLKFKVTAKISWEQKSAIRTSSSIFLMSSSLPLSFNPLPSWPRIPSQFNVNFTKRTAKSHICFTFSKNSSEYEREEIRWLREEQRWLREEQRWIREERRWEAERETLLNEIKALKLKIEELRREGDNNSVTKLLHVLKKEVGQIAESVSSAAPLVVEAIEDAEAVVVVKEVIRVEEEAKDKEVNVKRITLRVGSEGDQVQMLQLCYEWDLLDEEFASFSSGTERAVKTWQSSIGAPETGIMTAELLERLFIDQQDRTSGFKEGANGVAANSVTETPEVPLRVVKEVSEPEASEHRVFLLGENRWEDSSRLKNRNSQSQPNSKGVAKTKCITCRGEGRLLCLGAVFYSLNNHFK</sequence>
<accession>A0ACB8YTG2</accession>
<comment type="caution">
    <text evidence="1">The sequence shown here is derived from an EMBL/GenBank/DDBJ whole genome shotgun (WGS) entry which is preliminary data.</text>
</comment>
<gene>
    <name evidence="1" type="ORF">L1987_82118</name>
</gene>
<keyword evidence="2" id="KW-1185">Reference proteome</keyword>